<evidence type="ECO:0000256" key="2">
    <source>
        <dbReference type="ARBA" id="ARBA00022614"/>
    </source>
</evidence>
<dbReference type="SMART" id="SM00365">
    <property type="entry name" value="LRR_SD22"/>
    <property type="match status" value="4"/>
</dbReference>
<feature type="domain" description="Secretion system C-terminal sorting" evidence="6">
    <location>
        <begin position="3002"/>
        <end position="3076"/>
    </location>
</feature>
<dbReference type="InterPro" id="IPR025667">
    <property type="entry name" value="SprB_repeat"/>
</dbReference>
<dbReference type="InterPro" id="IPR003591">
    <property type="entry name" value="Leu-rich_rpt_typical-subtyp"/>
</dbReference>
<dbReference type="Pfam" id="PF00560">
    <property type="entry name" value="LRR_1"/>
    <property type="match status" value="4"/>
</dbReference>
<keyword evidence="3" id="KW-0677">Repeat</keyword>
<dbReference type="Pfam" id="PF18962">
    <property type="entry name" value="Por_Secre_tail"/>
    <property type="match status" value="1"/>
</dbReference>
<organism evidence="7 8">
    <name type="scientific">Neolewinella aurantiaca</name>
    <dbReference type="NCBI Taxonomy" id="2602767"/>
    <lineage>
        <taxon>Bacteria</taxon>
        <taxon>Pseudomonadati</taxon>
        <taxon>Bacteroidota</taxon>
        <taxon>Saprospiria</taxon>
        <taxon>Saprospirales</taxon>
        <taxon>Lewinellaceae</taxon>
        <taxon>Neolewinella</taxon>
    </lineage>
</organism>
<dbReference type="RefSeq" id="WP_147931909.1">
    <property type="nucleotide sequence ID" value="NZ_VOXD01000028.1"/>
</dbReference>
<dbReference type="Gene3D" id="2.60.40.740">
    <property type="match status" value="1"/>
</dbReference>
<dbReference type="InterPro" id="IPR001611">
    <property type="entry name" value="Leu-rich_rpt"/>
</dbReference>
<comment type="subcellular location">
    <subcellularLocation>
        <location evidence="1">Cell envelope</location>
    </subcellularLocation>
</comment>
<evidence type="ECO:0000313" key="7">
    <source>
        <dbReference type="EMBL" id="TXF88000.1"/>
    </source>
</evidence>
<feature type="domain" description="Cohesin" evidence="5">
    <location>
        <begin position="1791"/>
        <end position="1890"/>
    </location>
</feature>
<gene>
    <name evidence="7" type="ORF">FUA23_16705</name>
</gene>
<dbReference type="GO" id="GO:0030313">
    <property type="term" value="C:cell envelope"/>
    <property type="evidence" value="ECO:0007669"/>
    <property type="project" value="UniProtKB-SubCell"/>
</dbReference>
<dbReference type="SUPFAM" id="SSF49384">
    <property type="entry name" value="Carbohydrate-binding domain"/>
    <property type="match status" value="1"/>
</dbReference>
<protein>
    <submittedName>
        <fullName evidence="7">T9SS type A sorting domain-containing protein</fullName>
    </submittedName>
</protein>
<dbReference type="EMBL" id="VOXD01000028">
    <property type="protein sequence ID" value="TXF88000.1"/>
    <property type="molecule type" value="Genomic_DNA"/>
</dbReference>
<keyword evidence="4" id="KW-0472">Membrane</keyword>
<dbReference type="OrthoDB" id="905070at2"/>
<dbReference type="Pfam" id="PF00963">
    <property type="entry name" value="Cohesin"/>
    <property type="match status" value="1"/>
</dbReference>
<sequence length="3078" mass="329479">MLNDRLCDVEYTSNTISLPACSTCNDGIQNGNEEGIDCGGPDCVPCTIPCNETNFSYQVSMSAEEICLGDEVTATFTLNATGNPPYSALVSGNGLPVSIINDMPGDGTPVSYTFTPTATSSYTISNVQDAEGCGSNPTWEEFVFVGGPVSAPNLSCSGSTLSSSSISFVEDPAADGYTVSVNGGAPVSISGANFTATGLPEDTDVNFTVTAIGEFACPDQSTTITCRTLAPTCDDGIQNGNEEGIDCGGPDCVPCSVPCNETGYTYFIEASEEEICSGTEVIFSLFLSADNGNPPYEMLVTDPDGLQTIYDHPGDGTVVTFSSFPLAPGAYRIEELTDAASCTYNAPAIATINVVDPIPDPILTCATTTSNSITISWDVNDDAERYELYVDGDGPQIVEGGMFTVNDLPPDEDINFELFLVSSSICLEPFSILSCRTLSDPCADDPPVVNTIVTTELCGIEGRVDLLMLESEILLGQEASVEWFNDAAGEEPIIDPQNFAPVAAPFTVYVRVVNINCSSAVAEVTLGRTDAQAPPFVTLPTMLCSNDPVYQLPQPSDGTTGVWTLSGEGTVTSINPTLYGNTTILLSFESDFAAEECLTNFEHEIIITEPSELNFSLSSDTICFDSGLVATILGADAGAMEVEWSAVPEPVSIITEGSTATFFFAEAGSATVTAQRIVDGCAGDPETETVIVEPCAGCDRIIDCIPQNGQSASLVMIDTFVDVGETICIPILVADLSGFVDLGFTLQWNPDIFSFGEIRNVHPELGTLPVVNTPYEENETAINVSASGDGQVSFYWASFGPQDDCTQAPGLTLSDASALFEICLQATQVPLQPETSLEFVSQPQAVTGNKSNQCQSENDAFVAQFGARTVLNGACNHPDFPALMALYDNTNGAEWSNKEGWEQAAAGNNCDPCSYYGVSCNSEGRVRRIALEGNSISGELPEEIDGLTQLEEIYLGINQIGGELPTSLGELSQLRVLSLWANRLEGSIPSELGLIDSLVELRLTGNNLVDTIPSSLSQLLNLELLYLDNNELSGEIPFALGELSELRAIWLNQNQLTGSIPESFENLTRLEQLFLLNNELSGEIPVGISNIQTLENLVLSANNLSGAIPGGFGNLPSLEQFWLANNNLSGCIPADIYNLCSENVDFRFNFGLAFGGQFSQFCSTNGTTSEQIGLPCNDGDFNTSNDTIDGNCNCVGQPIVSCENVSALPPFTSDSTLCRGDIVAWTIQGTGGVAPYEITYVYGGDTLTNFGGNGGFGIFSSFAIEILRVTDAEGCVSDPDNLPPPSIAIAPDYPGFTFGSCDFSIDGELTINISPNVFAENYRVRLNSINNSIDTIVPATVQSLTVGNIMSEEEVSYSLLSINEYGCLGVNSNSSCIAPINECSDGVQNGTETGVDCGGENCAPCECNHPDFPALMALYDNTNGAEWSNKEGWEQAAAGEACDPCNFNGSPWYGITCFQERVVCVDLDGAPDCSPNNYGGNGLAGPIPQEFFALDSVQCISLAGQGITGQLPSDYTGVPAVRCFSINNTDLNGVIPPGINSMTKVRNFYLEDGDFSGPFPDGLREMQDLEGIFITFSDVSGPIPSWLSELERLKQIFLPGNNLSGEIPTELGLLDSLTTLFAQDNKIEGSIPPEITQISSLVEIALSRNLLEGDIPLTLFDMPNLEFLYLYGNELTGDIGEITSRVNGINALYLDNNSLTGCYEPNASLCSMDEIVTFGGSSIQDGEVYRFYNQPGYNFRNNANLPLEGSYAAFCAGEEQIGSSCDDGSILTENDVITEECGCEGELPTSITFTVSDPDGSIGDTIEVTFTADTLEDIISFQFGFTYDLNMLEVVDVSDEFADHEVNINDLVDGEIYTLWAPSGIDGVTGSNVEVLSVSFIVLDTCTTRINIGHPIRPTIFLKGNDSTPPLNLTDTGIVNAGSDCCSDGVQNGSETGVDCGGENCAPCECDLVILNGPVTPASCGVANGTATALHMGGLPPYTYNWSNGDTTSVATDLPAGDYTVTVTDALGCVATNPGNPFRIEAGAPLVPICPEDLFFTIDSNADSLLFEVVSPELGDCADTGITYQISGATALSGIGVPQALTLNLGVNVISFASNTDTCSYMVTIDQSTVDCSDLLIFSLEAQSAACYGDSTGLINVDVEGGSGNYSLQWSSGDTVEDLQGLTPGVYVLDVFDVETECAVTAGFWLQSPDSIQVQCIVDNEESIGSALVNFSGALLPVSLALSGGIDSVVTDSSGAGYEFTDLTPGVYELLLTDNNGCQEVCSFEILADPDPCTDMIITQMTESICANDSIMFNDTARYISGVYELTTTSSSGCDSTSILILEVFPSIEEQFTDVICQGSDFFWNGTFLDEPGIYIDTLTSFIGCDSIIQLELILEAVPVISLSPSDSYLLCPSGSTELTLVLEDDQIVEWRSDPDAITLGTEPVLDVSSAGVYRFSIFDTITGCAIDSFVTIIPDQRTPEVVCPEDTTVLLNTGQYTSIIVPSGVPEVIFSPCGDITITSAEDLELVETEIYSWDYQSANGQGGSCERTINVVTTDTTTIYVDEPNIYRRGIDTLMIPIAIRNWSNVESFTFDLEATDQTAGGVLVPVALAPNPAFVDGIGIELLSPTRISVTWASNIGELDVQSDFKLLEIPMVVTGNPGDCVDLHFGATLEDVATALMEGQQIYLSTVDGTACLPLTANIGGNISRLETDLSLVPLANVDLLLSSEDGDLSDTSTEDGRYNFSALGVDLSYEITPSLEDNFQTGIDLLDVILLRDIWLEYDNPVTISTPYQLIAADVFPDCKVDFIDLTFEVQMMLGGIDSFPGNTPWRFVPEAFEFPEDYELCDPVFPESITYNPLLEDELSGNFIGIKTGDLSLNAPSPELTGESEISIDDQFYLQGDTVHVSTSLTPGDLAAYLKYRYDLEALQYLPTYSQIENHSFRSSISKKKGQVEQVLVDVLGKDELTFVALRDGRLSETLFLQNGSRVVDADRNHHRIDMQWGRHRADVAITGFTVSPNPFNNQLSIRFEQPLQTETLLKVYDFSGRTLVHKPLLRGTEKYTFEVNENNWPRGIYLITVESKGVVRSRKVIRR</sequence>
<evidence type="ECO:0000313" key="8">
    <source>
        <dbReference type="Proteomes" id="UP000321907"/>
    </source>
</evidence>
<accession>A0A5C7FKW9</accession>
<keyword evidence="8" id="KW-1185">Reference proteome</keyword>
<dbReference type="Gene3D" id="3.80.10.10">
    <property type="entry name" value="Ribonuclease Inhibitor"/>
    <property type="match status" value="3"/>
</dbReference>
<dbReference type="CDD" id="cd08547">
    <property type="entry name" value="Type_II_cohesin"/>
    <property type="match status" value="1"/>
</dbReference>
<dbReference type="SUPFAM" id="SSF52058">
    <property type="entry name" value="L domain-like"/>
    <property type="match status" value="2"/>
</dbReference>
<dbReference type="PANTHER" id="PTHR48059">
    <property type="entry name" value="POLYGALACTURONASE INHIBITOR 1"/>
    <property type="match status" value="1"/>
</dbReference>
<keyword evidence="2" id="KW-0433">Leucine-rich repeat</keyword>
<dbReference type="InterPro" id="IPR026444">
    <property type="entry name" value="Secre_tail"/>
</dbReference>
<dbReference type="NCBIfam" id="TIGR04183">
    <property type="entry name" value="Por_Secre_tail"/>
    <property type="match status" value="1"/>
</dbReference>
<reference evidence="7 8" key="1">
    <citation type="submission" date="2019-08" db="EMBL/GenBank/DDBJ databases">
        <title>Lewinella sp. strain SSH13 Genome sequencing and assembly.</title>
        <authorList>
            <person name="Kim I."/>
        </authorList>
    </citation>
    <scope>NUCLEOTIDE SEQUENCE [LARGE SCALE GENOMIC DNA]</scope>
    <source>
        <strain evidence="7 8">SSH13</strain>
    </source>
</reference>
<dbReference type="GO" id="GO:0030246">
    <property type="term" value="F:carbohydrate binding"/>
    <property type="evidence" value="ECO:0007669"/>
    <property type="project" value="InterPro"/>
</dbReference>
<dbReference type="InterPro" id="IPR032675">
    <property type="entry name" value="LRR_dom_sf"/>
</dbReference>
<dbReference type="PANTHER" id="PTHR48059:SF30">
    <property type="entry name" value="OS06G0587000 PROTEIN"/>
    <property type="match status" value="1"/>
</dbReference>
<dbReference type="InterPro" id="IPR051848">
    <property type="entry name" value="PGIP"/>
</dbReference>
<dbReference type="GO" id="GO:0000272">
    <property type="term" value="P:polysaccharide catabolic process"/>
    <property type="evidence" value="ECO:0007669"/>
    <property type="project" value="InterPro"/>
</dbReference>
<dbReference type="InterPro" id="IPR002102">
    <property type="entry name" value="Cohesin_dom"/>
</dbReference>
<dbReference type="Proteomes" id="UP000321907">
    <property type="component" value="Unassembled WGS sequence"/>
</dbReference>
<dbReference type="Gene3D" id="2.60.40.680">
    <property type="match status" value="2"/>
</dbReference>
<evidence type="ECO:0000256" key="3">
    <source>
        <dbReference type="ARBA" id="ARBA00022737"/>
    </source>
</evidence>
<proteinExistence type="predicted"/>
<evidence type="ECO:0000259" key="5">
    <source>
        <dbReference type="Pfam" id="PF00963"/>
    </source>
</evidence>
<dbReference type="InterPro" id="IPR008965">
    <property type="entry name" value="CBM2/CBM3_carb-bd_dom_sf"/>
</dbReference>
<evidence type="ECO:0000256" key="1">
    <source>
        <dbReference type="ARBA" id="ARBA00004196"/>
    </source>
</evidence>
<dbReference type="Pfam" id="PF13573">
    <property type="entry name" value="SprB"/>
    <property type="match status" value="2"/>
</dbReference>
<evidence type="ECO:0000259" key="6">
    <source>
        <dbReference type="Pfam" id="PF18962"/>
    </source>
</evidence>
<name>A0A5C7FKW9_9BACT</name>
<comment type="caution">
    <text evidence="7">The sequence shown here is derived from an EMBL/GenBank/DDBJ whole genome shotgun (WGS) entry which is preliminary data.</text>
</comment>
<dbReference type="SMART" id="SM00369">
    <property type="entry name" value="LRR_TYP"/>
    <property type="match status" value="6"/>
</dbReference>
<evidence type="ECO:0000256" key="4">
    <source>
        <dbReference type="ARBA" id="ARBA00023136"/>
    </source>
</evidence>
<dbReference type="FunFam" id="3.80.10.10:FF:000095">
    <property type="entry name" value="LRR receptor-like serine/threonine-protein kinase GSO1"/>
    <property type="match status" value="2"/>
</dbReference>